<dbReference type="PATRIC" id="fig|454.4.peg.888"/>
<proteinExistence type="predicted"/>
<dbReference type="Proteomes" id="UP000054761">
    <property type="component" value="Unassembled WGS sequence"/>
</dbReference>
<evidence type="ECO:0000259" key="1">
    <source>
        <dbReference type="PROSITE" id="PS50181"/>
    </source>
</evidence>
<dbReference type="RefSeq" id="WP_058501198.1">
    <property type="nucleotide sequence ID" value="NZ_CAAAJA010000017.1"/>
</dbReference>
<evidence type="ECO:0000313" key="2">
    <source>
        <dbReference type="EMBL" id="KTD29764.1"/>
    </source>
</evidence>
<feature type="domain" description="F-box" evidence="1">
    <location>
        <begin position="15"/>
        <end position="61"/>
    </location>
</feature>
<dbReference type="AlphaFoldDB" id="A0A0W0WBM3"/>
<name>A0A0W0WBM3_9GAMM</name>
<keyword evidence="3" id="KW-1185">Reference proteome</keyword>
<dbReference type="InterPro" id="IPR036047">
    <property type="entry name" value="F-box-like_dom_sf"/>
</dbReference>
<dbReference type="EMBL" id="LNYH01000038">
    <property type="protein sequence ID" value="KTD29764.1"/>
    <property type="molecule type" value="Genomic_DNA"/>
</dbReference>
<dbReference type="Gene3D" id="1.20.1280.50">
    <property type="match status" value="1"/>
</dbReference>
<reference evidence="2 3" key="1">
    <citation type="submission" date="2015-11" db="EMBL/GenBank/DDBJ databases">
        <title>Genomic analysis of 38 Legionella species identifies large and diverse effector repertoires.</title>
        <authorList>
            <person name="Burstein D."/>
            <person name="Amaro F."/>
            <person name="Zusman T."/>
            <person name="Lifshitz Z."/>
            <person name="Cohen O."/>
            <person name="Gilbert J.A."/>
            <person name="Pupko T."/>
            <person name="Shuman H.A."/>
            <person name="Segal G."/>
        </authorList>
    </citation>
    <scope>NUCLEOTIDE SEQUENCE [LARGE SCALE GENOMIC DNA]</scope>
    <source>
        <strain evidence="2 3">Bercovier 4</strain>
    </source>
</reference>
<comment type="caution">
    <text evidence="2">The sequence shown here is derived from an EMBL/GenBank/DDBJ whole genome shotgun (WGS) entry which is preliminary data.</text>
</comment>
<organism evidence="2 3">
    <name type="scientific">Legionella israelensis</name>
    <dbReference type="NCBI Taxonomy" id="454"/>
    <lineage>
        <taxon>Bacteria</taxon>
        <taxon>Pseudomonadati</taxon>
        <taxon>Pseudomonadota</taxon>
        <taxon>Gammaproteobacteria</taxon>
        <taxon>Legionellales</taxon>
        <taxon>Legionellaceae</taxon>
        <taxon>Legionella</taxon>
    </lineage>
</organism>
<dbReference type="Pfam" id="PF12937">
    <property type="entry name" value="F-box-like"/>
    <property type="match status" value="1"/>
</dbReference>
<evidence type="ECO:0000313" key="3">
    <source>
        <dbReference type="Proteomes" id="UP000054761"/>
    </source>
</evidence>
<dbReference type="OrthoDB" id="9997652at2"/>
<sequence length="205" mass="23828">MGQGKEIIEDEKNTNNLFGNLPDEIALFILRYLDIKSLLKVGLLNNKYYQLSQDQALWRVFCFKDPVVKAFIEAADLEDALKKGDISAYQLFQSIYSKDITQLKKLLLPHGEKYFYLWRPCYEYKIPLTFFQKTLPDFPHDCFLTEPLAKEKTLNAGSVKKWVKVKVLIEQTDLSQLLAEQRLSTCKEQESTETDILNHNSLPLK</sequence>
<dbReference type="InterPro" id="IPR001810">
    <property type="entry name" value="F-box_dom"/>
</dbReference>
<dbReference type="PROSITE" id="PS50181">
    <property type="entry name" value="FBOX"/>
    <property type="match status" value="1"/>
</dbReference>
<accession>A0A0W0WBM3</accession>
<gene>
    <name evidence="2" type="ORF">Lisr_0824</name>
</gene>
<protein>
    <submittedName>
        <fullName evidence="2">F-box-like protein</fullName>
    </submittedName>
</protein>
<dbReference type="SUPFAM" id="SSF81383">
    <property type="entry name" value="F-box domain"/>
    <property type="match status" value="1"/>
</dbReference>